<sequence length="187" mass="20792">SKKTPIIEEFEPIPAVTVTVVGECGVGKSSILRRFRNASFLEEYYCTHGVERSQALVDKPNSFHVSKKLVLQFLDTNDIFLDPSMCTTIQDHVDALHASFSNFVLVVYDITDHSSFIEAKAWLKVVKSMLVGAATLILVGNKSDDEKHREVHRTAGEVLASLQGMKFVEVSAKDETNISTLLQLLTH</sequence>
<evidence type="ECO:0000256" key="2">
    <source>
        <dbReference type="ARBA" id="ARBA00022741"/>
    </source>
</evidence>
<comment type="similarity">
    <text evidence="1">Belongs to the small GTPase superfamily. Rab family.</text>
</comment>
<dbReference type="SMART" id="SM00174">
    <property type="entry name" value="RHO"/>
    <property type="match status" value="1"/>
</dbReference>
<dbReference type="EMBL" id="JASAOG010000161">
    <property type="protein sequence ID" value="KAK0046676.1"/>
    <property type="molecule type" value="Genomic_DNA"/>
</dbReference>
<dbReference type="Pfam" id="PF00071">
    <property type="entry name" value="Ras"/>
    <property type="match status" value="1"/>
</dbReference>
<feature type="non-terminal residue" evidence="3">
    <location>
        <position position="1"/>
    </location>
</feature>
<dbReference type="GO" id="GO:0005525">
    <property type="term" value="F:GTP binding"/>
    <property type="evidence" value="ECO:0007669"/>
    <property type="project" value="InterPro"/>
</dbReference>
<dbReference type="Gene3D" id="3.40.50.300">
    <property type="entry name" value="P-loop containing nucleotide triphosphate hydrolases"/>
    <property type="match status" value="1"/>
</dbReference>
<evidence type="ECO:0000313" key="4">
    <source>
        <dbReference type="Proteomes" id="UP001233172"/>
    </source>
</evidence>
<dbReference type="PRINTS" id="PR00449">
    <property type="entry name" value="RASTRNSFRMNG"/>
</dbReference>
<proteinExistence type="inferred from homology"/>
<protein>
    <submittedName>
        <fullName evidence="3">Ras-related protein Rab-13</fullName>
    </submittedName>
</protein>
<comment type="caution">
    <text evidence="3">The sequence shown here is derived from an EMBL/GenBank/DDBJ whole genome shotgun (WGS) entry which is preliminary data.</text>
</comment>
<dbReference type="PROSITE" id="PS51419">
    <property type="entry name" value="RAB"/>
    <property type="match status" value="1"/>
</dbReference>
<dbReference type="AlphaFoldDB" id="A0AAD8B282"/>
<keyword evidence="4" id="KW-1185">Reference proteome</keyword>
<reference evidence="3" key="2">
    <citation type="submission" date="2023-04" db="EMBL/GenBank/DDBJ databases">
        <authorList>
            <person name="Bu L."/>
            <person name="Lu L."/>
            <person name="Laidemitt M.R."/>
            <person name="Zhang S.M."/>
            <person name="Mutuku M."/>
            <person name="Mkoji G."/>
            <person name="Steinauer M."/>
            <person name="Loker E.S."/>
        </authorList>
    </citation>
    <scope>NUCLEOTIDE SEQUENCE</scope>
    <source>
        <strain evidence="3">KasaAsao</strain>
        <tissue evidence="3">Whole Snail</tissue>
    </source>
</reference>
<dbReference type="Proteomes" id="UP001233172">
    <property type="component" value="Unassembled WGS sequence"/>
</dbReference>
<keyword evidence="2" id="KW-0547">Nucleotide-binding</keyword>
<gene>
    <name evidence="3" type="ORF">Bpfe_023836</name>
</gene>
<dbReference type="InterPro" id="IPR027417">
    <property type="entry name" value="P-loop_NTPase"/>
</dbReference>
<evidence type="ECO:0000256" key="1">
    <source>
        <dbReference type="ARBA" id="ARBA00006270"/>
    </source>
</evidence>
<dbReference type="SMART" id="SM00175">
    <property type="entry name" value="RAB"/>
    <property type="match status" value="1"/>
</dbReference>
<dbReference type="SMART" id="SM00173">
    <property type="entry name" value="RAS"/>
    <property type="match status" value="1"/>
</dbReference>
<dbReference type="PROSITE" id="PS51421">
    <property type="entry name" value="RAS"/>
    <property type="match status" value="1"/>
</dbReference>
<dbReference type="CDD" id="cd00154">
    <property type="entry name" value="Rab"/>
    <property type="match status" value="1"/>
</dbReference>
<name>A0AAD8B282_BIOPF</name>
<evidence type="ECO:0000313" key="3">
    <source>
        <dbReference type="EMBL" id="KAK0046676.1"/>
    </source>
</evidence>
<reference evidence="3" key="1">
    <citation type="journal article" date="2023" name="PLoS Negl. Trop. Dis.">
        <title>A genome sequence for Biomphalaria pfeifferi, the major vector snail for the human-infecting parasite Schistosoma mansoni.</title>
        <authorList>
            <person name="Bu L."/>
            <person name="Lu L."/>
            <person name="Laidemitt M.R."/>
            <person name="Zhang S.M."/>
            <person name="Mutuku M."/>
            <person name="Mkoji G."/>
            <person name="Steinauer M."/>
            <person name="Loker E.S."/>
        </authorList>
    </citation>
    <scope>NUCLEOTIDE SEQUENCE</scope>
    <source>
        <strain evidence="3">KasaAsao</strain>
    </source>
</reference>
<organism evidence="3 4">
    <name type="scientific">Biomphalaria pfeifferi</name>
    <name type="common">Bloodfluke planorb</name>
    <name type="synonym">Freshwater snail</name>
    <dbReference type="NCBI Taxonomy" id="112525"/>
    <lineage>
        <taxon>Eukaryota</taxon>
        <taxon>Metazoa</taxon>
        <taxon>Spiralia</taxon>
        <taxon>Lophotrochozoa</taxon>
        <taxon>Mollusca</taxon>
        <taxon>Gastropoda</taxon>
        <taxon>Heterobranchia</taxon>
        <taxon>Euthyneura</taxon>
        <taxon>Panpulmonata</taxon>
        <taxon>Hygrophila</taxon>
        <taxon>Lymnaeoidea</taxon>
        <taxon>Planorbidae</taxon>
        <taxon>Biomphalaria</taxon>
    </lineage>
</organism>
<dbReference type="InterPro" id="IPR001806">
    <property type="entry name" value="Small_GTPase"/>
</dbReference>
<dbReference type="GO" id="GO:0003924">
    <property type="term" value="F:GTPase activity"/>
    <property type="evidence" value="ECO:0007669"/>
    <property type="project" value="InterPro"/>
</dbReference>
<accession>A0AAD8B282</accession>
<dbReference type="PANTHER" id="PTHR47978">
    <property type="match status" value="1"/>
</dbReference>
<dbReference type="SUPFAM" id="SSF52540">
    <property type="entry name" value="P-loop containing nucleoside triphosphate hydrolases"/>
    <property type="match status" value="1"/>
</dbReference>